<gene>
    <name evidence="1" type="ORF">AZF04_04885</name>
</gene>
<keyword evidence="2" id="KW-1185">Reference proteome</keyword>
<dbReference type="OrthoDB" id="2454247at2"/>
<evidence type="ECO:0000313" key="2">
    <source>
        <dbReference type="Proteomes" id="UP000075806"/>
    </source>
</evidence>
<evidence type="ECO:0000313" key="1">
    <source>
        <dbReference type="EMBL" id="KYG32109.1"/>
    </source>
</evidence>
<protein>
    <recommendedName>
        <fullName evidence="3">DUF2922 domain-containing protein</fullName>
    </recommendedName>
</protein>
<name>A0A162E9N1_9BACI</name>
<dbReference type="STRING" id="519424.AZF04_04885"/>
<accession>A0A162E9N1</accession>
<proteinExistence type="predicted"/>
<dbReference type="InterPro" id="IPR021321">
    <property type="entry name" value="DUF2922"/>
</dbReference>
<dbReference type="AlphaFoldDB" id="A0A162E9N1"/>
<dbReference type="Pfam" id="PF11148">
    <property type="entry name" value="DUF2922"/>
    <property type="match status" value="1"/>
</dbReference>
<dbReference type="Proteomes" id="UP000075806">
    <property type="component" value="Unassembled WGS sequence"/>
</dbReference>
<evidence type="ECO:0008006" key="3">
    <source>
        <dbReference type="Google" id="ProtNLM"/>
    </source>
</evidence>
<comment type="caution">
    <text evidence="1">The sequence shown here is derived from an EMBL/GenBank/DDBJ whole genome shotgun (WGS) entry which is preliminary data.</text>
</comment>
<sequence>MNKKLELLFENEAGRQVTISIDFPIEPVNPQDVLSSMLDMIQSNVITTADGGLKAIRGARLVDRQVETISLPE</sequence>
<organism evidence="1 2">
    <name type="scientific">Alkalihalobacillus trypoxylicola</name>
    <dbReference type="NCBI Taxonomy" id="519424"/>
    <lineage>
        <taxon>Bacteria</taxon>
        <taxon>Bacillati</taxon>
        <taxon>Bacillota</taxon>
        <taxon>Bacilli</taxon>
        <taxon>Bacillales</taxon>
        <taxon>Bacillaceae</taxon>
        <taxon>Alkalihalobacillus</taxon>
    </lineage>
</organism>
<dbReference type="RefSeq" id="WP_045486986.1">
    <property type="nucleotide sequence ID" value="NZ_LTAO01000012.1"/>
</dbReference>
<reference evidence="1" key="1">
    <citation type="submission" date="2016-02" db="EMBL/GenBank/DDBJ databases">
        <title>Genome sequence of Bacillus trypoxylicola KCTC 13244(T).</title>
        <authorList>
            <person name="Jeong H."/>
            <person name="Park S.-H."/>
            <person name="Choi S.-K."/>
        </authorList>
    </citation>
    <scope>NUCLEOTIDE SEQUENCE [LARGE SCALE GENOMIC DNA]</scope>
    <source>
        <strain evidence="1">KCTC 13244</strain>
    </source>
</reference>
<dbReference type="EMBL" id="LTAO01000012">
    <property type="protein sequence ID" value="KYG32109.1"/>
    <property type="molecule type" value="Genomic_DNA"/>
</dbReference>